<reference evidence="8" key="4">
    <citation type="submission" date="2025-09" db="UniProtKB">
        <authorList>
            <consortium name="Ensembl"/>
        </authorList>
    </citation>
    <scope>IDENTIFICATION</scope>
</reference>
<dbReference type="EMBL" id="CABD030126991">
    <property type="status" value="NOT_ANNOTATED_CDS"/>
    <property type="molecule type" value="Genomic_DNA"/>
</dbReference>
<dbReference type="AlphaFoldDB" id="G3RA54"/>
<evidence type="ECO:0000256" key="6">
    <source>
        <dbReference type="ARBA" id="ARBA00023328"/>
    </source>
</evidence>
<dbReference type="HOGENOM" id="CLU_022189_0_0_1"/>
<gene>
    <name evidence="8" type="primary">CENPI</name>
</gene>
<keyword evidence="4" id="KW-0158">Chromosome</keyword>
<evidence type="ECO:0000256" key="4">
    <source>
        <dbReference type="ARBA" id="ARBA00022454"/>
    </source>
</evidence>
<accession>G3RA54</accession>
<evidence type="ECO:0000313" key="9">
    <source>
        <dbReference type="Proteomes" id="UP000001519"/>
    </source>
</evidence>
<dbReference type="Ensembl" id="ENSGGOT00000012668.3">
    <property type="protein sequence ID" value="ENSGGOP00000012311.2"/>
    <property type="gene ID" value="ENSGGOG00000012614.3"/>
</dbReference>
<comment type="subcellular location">
    <subcellularLocation>
        <location evidence="2">Chromosome</location>
        <location evidence="2">Centromere</location>
    </subcellularLocation>
    <subcellularLocation>
        <location evidence="1">Nucleus</location>
    </subcellularLocation>
</comment>
<dbReference type="Pfam" id="PF07778">
    <property type="entry name" value="CENP-I"/>
    <property type="match status" value="1"/>
</dbReference>
<dbReference type="GeneTree" id="ENSGT00390000013235"/>
<feature type="region of interest" description="Disordered" evidence="7">
    <location>
        <begin position="1"/>
        <end position="57"/>
    </location>
</feature>
<reference evidence="9" key="1">
    <citation type="submission" date="2011-05" db="EMBL/GenBank/DDBJ databases">
        <title>Insights into the evolution of the great apes provided by the gorilla genome.</title>
        <authorList>
            <person name="Scally A."/>
        </authorList>
    </citation>
    <scope>NUCLEOTIDE SEQUENCE [LARGE SCALE GENOMIC DNA]</scope>
</reference>
<dbReference type="EMBL" id="CABD030126985">
    <property type="status" value="NOT_ANNOTATED_CDS"/>
    <property type="molecule type" value="Genomic_DNA"/>
</dbReference>
<evidence type="ECO:0000256" key="7">
    <source>
        <dbReference type="SAM" id="MobiDB-lite"/>
    </source>
</evidence>
<reference evidence="8 9" key="2">
    <citation type="journal article" date="2012" name="Nature">
        <title>Insights into hominid evolution from the gorilla genome sequence.</title>
        <authorList>
            <person name="Scally A."/>
            <person name="Dutheil J.Y."/>
            <person name="Hillier L.W."/>
            <person name="Jordan G.E."/>
            <person name="Goodhead I."/>
            <person name="Herrero J."/>
            <person name="Hobolth A."/>
            <person name="Lappalainen T."/>
            <person name="Mailund T."/>
            <person name="Marques-Bonet T."/>
            <person name="McCarthy S."/>
            <person name="Montgomery S.H."/>
            <person name="Schwalie P.C."/>
            <person name="Tang Y.A."/>
            <person name="Ward M.C."/>
            <person name="Xue Y."/>
            <person name="Yngvadottir B."/>
            <person name="Alkan C."/>
            <person name="Andersen L.N."/>
            <person name="Ayub Q."/>
            <person name="Ball E.V."/>
            <person name="Beal K."/>
            <person name="Bradley B.J."/>
            <person name="Chen Y."/>
            <person name="Clee C.M."/>
            <person name="Fitzgerald S."/>
            <person name="Graves T.A."/>
            <person name="Gu Y."/>
            <person name="Heath P."/>
            <person name="Heger A."/>
            <person name="Karakoc E."/>
            <person name="Kolb-Kokocinski A."/>
            <person name="Laird G.K."/>
            <person name="Lunter G."/>
            <person name="Meader S."/>
            <person name="Mort M."/>
            <person name="Mullikin J.C."/>
            <person name="Munch K."/>
            <person name="O'Connor T.D."/>
            <person name="Phillips A.D."/>
            <person name="Prado-Martinez J."/>
            <person name="Rogers A.S."/>
            <person name="Sajjadian S."/>
            <person name="Schmidt D."/>
            <person name="Shaw K."/>
            <person name="Simpson J.T."/>
            <person name="Stenson P.D."/>
            <person name="Turner D.J."/>
            <person name="Vigilant L."/>
            <person name="Vilella A.J."/>
            <person name="Whitener W."/>
            <person name="Zhu B."/>
            <person name="Cooper D.N."/>
            <person name="de Jong P."/>
            <person name="Dermitzakis E.T."/>
            <person name="Eichler E.E."/>
            <person name="Flicek P."/>
            <person name="Goldman N."/>
            <person name="Mundy N.I."/>
            <person name="Ning Z."/>
            <person name="Odom D.T."/>
            <person name="Ponting C.P."/>
            <person name="Quail M.A."/>
            <person name="Ryder O.A."/>
            <person name="Searle S.M."/>
            <person name="Warren W.C."/>
            <person name="Wilson R.K."/>
            <person name="Schierup M.H."/>
            <person name="Rogers J."/>
            <person name="Tyler-Smith C."/>
            <person name="Durbin R."/>
        </authorList>
    </citation>
    <scope>NUCLEOTIDE SEQUENCE [LARGE SCALE GENOMIC DNA]</scope>
</reference>
<dbReference type="InParanoid" id="G3RA54"/>
<dbReference type="PANTHER" id="PTHR48208">
    <property type="entry name" value="CENTROMERE PROTEIN I"/>
    <property type="match status" value="1"/>
</dbReference>
<dbReference type="EMBL" id="CABD030126984">
    <property type="status" value="NOT_ANNOTATED_CDS"/>
    <property type="molecule type" value="Genomic_DNA"/>
</dbReference>
<dbReference type="EMBL" id="CABD030126989">
    <property type="status" value="NOT_ANNOTATED_CDS"/>
    <property type="molecule type" value="Genomic_DNA"/>
</dbReference>
<dbReference type="GO" id="GO:0000939">
    <property type="term" value="C:inner kinetochore"/>
    <property type="evidence" value="ECO:0000318"/>
    <property type="project" value="GO_Central"/>
</dbReference>
<keyword evidence="6" id="KW-0137">Centromere</keyword>
<keyword evidence="5" id="KW-0539">Nucleus</keyword>
<dbReference type="Proteomes" id="UP000001519">
    <property type="component" value="Chromosome X"/>
</dbReference>
<sequence>MSPQKRVKNVQAQNRTSQGSSSFQTTLSAWKVKQDPSNSKNISKHGQNSPVGDYEHADDQAEEDALQMAVGYFEKGNAVNTRILKCMIPATVISEDSVVKAVSWLCVGKCSGSTKVLFYRWLVAMFDFIDRKEQINLLYGFFFASLQDDALCPYVCHLLYLLTKKENVKPFRVRKLLDLQAKMGMQPHLQALLSLYKFFAPALISVSLPVRKKIYFKSSENLWKTALLAVKQRNRGPSPEPLKLMLGPANVRPLKRKWNSLSVIPVLNSSSYTKECGKKEMSLSDCLNRSGSFPLEQLQSFSQLLQNIHCLECIWYKVNSYEHGKEFTNFLDTIIRAECFLQEGFYSCEAFLYKSLPLWDGLCCRSQFLQLVSWIPFSSFSEVKPLLFDHLAQLFFTSTIYFKCSVLQSLKELLQNWLLWLSVDIHMKPVTNSPLETTLGGSMNSVSKLIHYVGWLSTTAMRLESNSTFLLHFILDFYEKVCDIYINYNLPLVVLFPPGIFYSALLSLDTSILNQLCFIMHRYRKNLTAAKKNELVQKTKSEFNFSSKTYQEFNHYLTSMVGCLWTSKPFGKGVYIDPEILEKTGVAEYENSLNVVHHPSFLSYAVSFLLQESPEERTVNVSSIRGKKWSWYLDYLFSQGLQGLKLFIRSSVHHSSVPRAEGINCNNQY</sequence>
<dbReference type="EMBL" id="CABD030126987">
    <property type="status" value="NOT_ANNOTATED_CDS"/>
    <property type="molecule type" value="Genomic_DNA"/>
</dbReference>
<reference evidence="8" key="3">
    <citation type="submission" date="2025-08" db="UniProtKB">
        <authorList>
            <consortium name="Ensembl"/>
        </authorList>
    </citation>
    <scope>IDENTIFICATION</scope>
</reference>
<name>G3RA54_GORGO</name>
<feature type="compositionally biased region" description="Polar residues" evidence="7">
    <location>
        <begin position="35"/>
        <end position="50"/>
    </location>
</feature>
<proteinExistence type="inferred from homology"/>
<evidence type="ECO:0000256" key="5">
    <source>
        <dbReference type="ARBA" id="ARBA00023242"/>
    </source>
</evidence>
<dbReference type="STRING" id="9593.ENSGGOP00000012311"/>
<dbReference type="EMBL" id="CABD030126986">
    <property type="status" value="NOT_ANNOTATED_CDS"/>
    <property type="molecule type" value="Genomic_DNA"/>
</dbReference>
<dbReference type="EMBL" id="CABD030126990">
    <property type="status" value="NOT_ANNOTATED_CDS"/>
    <property type="molecule type" value="Genomic_DNA"/>
</dbReference>
<evidence type="ECO:0000256" key="3">
    <source>
        <dbReference type="ARBA" id="ARBA00005470"/>
    </source>
</evidence>
<evidence type="ECO:0000256" key="1">
    <source>
        <dbReference type="ARBA" id="ARBA00004123"/>
    </source>
</evidence>
<dbReference type="GO" id="GO:0034080">
    <property type="term" value="P:CENP-A containing chromatin assembly"/>
    <property type="evidence" value="ECO:0000318"/>
    <property type="project" value="GO_Central"/>
</dbReference>
<dbReference type="GO" id="GO:0016604">
    <property type="term" value="C:nuclear body"/>
    <property type="evidence" value="ECO:0007669"/>
    <property type="project" value="Ensembl"/>
</dbReference>
<dbReference type="EMBL" id="CABD030126988">
    <property type="status" value="NOT_ANNOTATED_CDS"/>
    <property type="molecule type" value="Genomic_DNA"/>
</dbReference>
<dbReference type="PANTHER" id="PTHR48208:SF2">
    <property type="entry name" value="CENTROMERE PROTEIN I"/>
    <property type="match status" value="1"/>
</dbReference>
<organism evidence="8 9">
    <name type="scientific">Gorilla gorilla gorilla</name>
    <name type="common">Western lowland gorilla</name>
    <dbReference type="NCBI Taxonomy" id="9595"/>
    <lineage>
        <taxon>Eukaryota</taxon>
        <taxon>Metazoa</taxon>
        <taxon>Chordata</taxon>
        <taxon>Craniata</taxon>
        <taxon>Vertebrata</taxon>
        <taxon>Euteleostomi</taxon>
        <taxon>Mammalia</taxon>
        <taxon>Eutheria</taxon>
        <taxon>Euarchontoglires</taxon>
        <taxon>Primates</taxon>
        <taxon>Haplorrhini</taxon>
        <taxon>Catarrhini</taxon>
        <taxon>Hominidae</taxon>
        <taxon>Gorilla</taxon>
    </lineage>
</organism>
<dbReference type="OMA" id="RVFKNYY"/>
<comment type="similarity">
    <text evidence="3">Belongs to the CENP-I/CTF3 family.</text>
</comment>
<dbReference type="InterPro" id="IPR012485">
    <property type="entry name" value="CENP-I"/>
</dbReference>
<protein>
    <submittedName>
        <fullName evidence="8">Centromere protein I</fullName>
    </submittedName>
</protein>
<keyword evidence="9" id="KW-1185">Reference proteome</keyword>
<dbReference type="Bgee" id="ENSGGOG00000012614">
    <property type="expression patterns" value="Expressed in testis"/>
</dbReference>
<feature type="compositionally biased region" description="Polar residues" evidence="7">
    <location>
        <begin position="10"/>
        <end position="28"/>
    </location>
</feature>
<dbReference type="GO" id="GO:0000070">
    <property type="term" value="P:mitotic sister chromatid segregation"/>
    <property type="evidence" value="ECO:0000318"/>
    <property type="project" value="GO_Central"/>
</dbReference>
<dbReference type="FunCoup" id="G3RA54">
    <property type="interactions" value="1246"/>
</dbReference>
<evidence type="ECO:0000256" key="2">
    <source>
        <dbReference type="ARBA" id="ARBA00004584"/>
    </source>
</evidence>
<evidence type="ECO:0000313" key="8">
    <source>
        <dbReference type="Ensembl" id="ENSGGOP00000012311.2"/>
    </source>
</evidence>